<dbReference type="PANTHER" id="PTHR24421">
    <property type="entry name" value="NITRATE/NITRITE SENSOR PROTEIN NARX-RELATED"/>
    <property type="match status" value="1"/>
</dbReference>
<evidence type="ECO:0000256" key="4">
    <source>
        <dbReference type="ARBA" id="ARBA00022679"/>
    </source>
</evidence>
<dbReference type="GO" id="GO:0046983">
    <property type="term" value="F:protein dimerization activity"/>
    <property type="evidence" value="ECO:0007669"/>
    <property type="project" value="InterPro"/>
</dbReference>
<protein>
    <recommendedName>
        <fullName evidence="2">histidine kinase</fullName>
        <ecNumber evidence="2">2.7.13.3</ecNumber>
    </recommendedName>
</protein>
<reference evidence="11 12" key="1">
    <citation type="submission" date="2016-10" db="EMBL/GenBank/DDBJ databases">
        <authorList>
            <person name="de Groot N.N."/>
        </authorList>
    </citation>
    <scope>NUCLEOTIDE SEQUENCE [LARGE SCALE GENOMIC DNA]</scope>
    <source>
        <strain evidence="11 12">CGMCC 1.3442</strain>
    </source>
</reference>
<keyword evidence="9" id="KW-1133">Transmembrane helix</keyword>
<dbReference type="GO" id="GO:0005524">
    <property type="term" value="F:ATP binding"/>
    <property type="evidence" value="ECO:0007669"/>
    <property type="project" value="UniProtKB-KW"/>
</dbReference>
<feature type="transmembrane region" description="Helical" evidence="9">
    <location>
        <begin position="106"/>
        <end position="123"/>
    </location>
</feature>
<dbReference type="GO" id="GO:0016020">
    <property type="term" value="C:membrane"/>
    <property type="evidence" value="ECO:0007669"/>
    <property type="project" value="InterPro"/>
</dbReference>
<evidence type="ECO:0000256" key="5">
    <source>
        <dbReference type="ARBA" id="ARBA00022741"/>
    </source>
</evidence>
<dbReference type="InterPro" id="IPR036890">
    <property type="entry name" value="HATPase_C_sf"/>
</dbReference>
<organism evidence="11 12">
    <name type="scientific">Tenuibacillus multivorans</name>
    <dbReference type="NCBI Taxonomy" id="237069"/>
    <lineage>
        <taxon>Bacteria</taxon>
        <taxon>Bacillati</taxon>
        <taxon>Bacillota</taxon>
        <taxon>Bacilli</taxon>
        <taxon>Bacillales</taxon>
        <taxon>Bacillaceae</taxon>
        <taxon>Tenuibacillus</taxon>
    </lineage>
</organism>
<evidence type="ECO:0000256" key="1">
    <source>
        <dbReference type="ARBA" id="ARBA00000085"/>
    </source>
</evidence>
<keyword evidence="8" id="KW-0902">Two-component regulatory system</keyword>
<evidence type="ECO:0000259" key="10">
    <source>
        <dbReference type="Pfam" id="PF07730"/>
    </source>
</evidence>
<keyword evidence="5" id="KW-0547">Nucleotide-binding</keyword>
<evidence type="ECO:0000313" key="11">
    <source>
        <dbReference type="EMBL" id="SDN37682.1"/>
    </source>
</evidence>
<dbReference type="EC" id="2.7.13.3" evidence="2"/>
<evidence type="ECO:0000313" key="12">
    <source>
        <dbReference type="Proteomes" id="UP000199334"/>
    </source>
</evidence>
<name>A0A1H0AW89_9BACI</name>
<keyword evidence="7" id="KW-0067">ATP-binding</keyword>
<feature type="transmembrane region" description="Helical" evidence="9">
    <location>
        <begin position="38"/>
        <end position="56"/>
    </location>
</feature>
<evidence type="ECO:0000256" key="2">
    <source>
        <dbReference type="ARBA" id="ARBA00012438"/>
    </source>
</evidence>
<dbReference type="Gene3D" id="1.20.5.1930">
    <property type="match status" value="1"/>
</dbReference>
<keyword evidence="9" id="KW-0812">Transmembrane</keyword>
<sequence>MGDGMERHLIWVWLSLLIVTWGAAFSSTFGGISQVPPLQWLGSAVFFALIFLLPLFQRNQWFMTMTLSGAAVVTSMVFISESSSYILLIYSYLVGEVLFRLSRQQAIAAGLILMTSFLIATPFTIRFSLLLIVFMAVVAVLAYRHLQQWNEADARYDALLHEYRRLKRKSASDEKLARQEERTQIGREIHDRVGHKLTNLLMQLEVARMEADQESKNRFHMLKDLAKESLNETRQAVKAMNQDEIGGLPAIIRLIRKLEAENYIRIHFLVKNRAFSADLDVEQTVAVYRAVQEALTNVMRHSSEREASVLFESPGGSVFRFEVSNPIVDDYEYREGYGLRSMRERLKKVDGRLDILTYQHKFTIRGTLPVIKKGSDSDASHVTS</sequence>
<feature type="transmembrane region" description="Helical" evidence="9">
    <location>
        <begin position="129"/>
        <end position="146"/>
    </location>
</feature>
<keyword evidence="6 11" id="KW-0418">Kinase</keyword>
<gene>
    <name evidence="11" type="ORF">SAMN05216498_2105</name>
</gene>
<keyword evidence="9" id="KW-0472">Membrane</keyword>
<dbReference type="OrthoDB" id="199946at2"/>
<evidence type="ECO:0000256" key="7">
    <source>
        <dbReference type="ARBA" id="ARBA00022840"/>
    </source>
</evidence>
<feature type="domain" description="Signal transduction histidine kinase subgroup 3 dimerisation and phosphoacceptor" evidence="10">
    <location>
        <begin position="181"/>
        <end position="242"/>
    </location>
</feature>
<dbReference type="PANTHER" id="PTHR24421:SF10">
    <property type="entry name" value="NITRATE_NITRITE SENSOR PROTEIN NARQ"/>
    <property type="match status" value="1"/>
</dbReference>
<keyword evidence="4" id="KW-0808">Transferase</keyword>
<dbReference type="EMBL" id="FNIG01000004">
    <property type="protein sequence ID" value="SDN37682.1"/>
    <property type="molecule type" value="Genomic_DNA"/>
</dbReference>
<comment type="catalytic activity">
    <reaction evidence="1">
        <text>ATP + protein L-histidine = ADP + protein N-phospho-L-histidine.</text>
        <dbReference type="EC" id="2.7.13.3"/>
    </reaction>
</comment>
<keyword evidence="12" id="KW-1185">Reference proteome</keyword>
<proteinExistence type="predicted"/>
<dbReference type="STRING" id="237069.SAMN05216498_2105"/>
<dbReference type="Pfam" id="PF07730">
    <property type="entry name" value="HisKA_3"/>
    <property type="match status" value="1"/>
</dbReference>
<dbReference type="Gene3D" id="3.30.565.10">
    <property type="entry name" value="Histidine kinase-like ATPase, C-terminal domain"/>
    <property type="match status" value="1"/>
</dbReference>
<dbReference type="CDD" id="cd16917">
    <property type="entry name" value="HATPase_UhpB-NarQ-NarX-like"/>
    <property type="match status" value="1"/>
</dbReference>
<feature type="transmembrane region" description="Helical" evidence="9">
    <location>
        <begin position="12"/>
        <end position="32"/>
    </location>
</feature>
<dbReference type="Proteomes" id="UP000199334">
    <property type="component" value="Unassembled WGS sequence"/>
</dbReference>
<dbReference type="AlphaFoldDB" id="A0A1H0AW89"/>
<dbReference type="GO" id="GO:0000155">
    <property type="term" value="F:phosphorelay sensor kinase activity"/>
    <property type="evidence" value="ECO:0007669"/>
    <property type="project" value="InterPro"/>
</dbReference>
<dbReference type="InterPro" id="IPR011712">
    <property type="entry name" value="Sig_transdc_His_kin_sub3_dim/P"/>
</dbReference>
<evidence type="ECO:0000256" key="9">
    <source>
        <dbReference type="SAM" id="Phobius"/>
    </source>
</evidence>
<evidence type="ECO:0000256" key="3">
    <source>
        <dbReference type="ARBA" id="ARBA00022553"/>
    </source>
</evidence>
<dbReference type="InterPro" id="IPR050482">
    <property type="entry name" value="Sensor_HK_TwoCompSys"/>
</dbReference>
<accession>A0A1H0AW89</accession>
<keyword evidence="3" id="KW-0597">Phosphoprotein</keyword>
<evidence type="ECO:0000256" key="6">
    <source>
        <dbReference type="ARBA" id="ARBA00022777"/>
    </source>
</evidence>
<evidence type="ECO:0000256" key="8">
    <source>
        <dbReference type="ARBA" id="ARBA00023012"/>
    </source>
</evidence>